<dbReference type="Proteomes" id="UP000594454">
    <property type="component" value="Chromosome 4"/>
</dbReference>
<gene>
    <name evidence="2" type="ORF">HERILL_LOCUS10441</name>
</gene>
<keyword evidence="1" id="KW-0472">Membrane</keyword>
<dbReference type="InterPro" id="IPR009882">
    <property type="entry name" value="Gypsy"/>
</dbReference>
<protein>
    <submittedName>
        <fullName evidence="2">Uncharacterized protein</fullName>
    </submittedName>
</protein>
<keyword evidence="3" id="KW-1185">Reference proteome</keyword>
<dbReference type="Pfam" id="PF07253">
    <property type="entry name" value="Gypsy"/>
    <property type="match status" value="1"/>
</dbReference>
<dbReference type="OrthoDB" id="8067585at2759"/>
<evidence type="ECO:0000313" key="2">
    <source>
        <dbReference type="EMBL" id="CAD7087758.1"/>
    </source>
</evidence>
<evidence type="ECO:0000256" key="1">
    <source>
        <dbReference type="SAM" id="Phobius"/>
    </source>
</evidence>
<dbReference type="InParanoid" id="A0A7R8YVW4"/>
<reference evidence="2 3" key="1">
    <citation type="submission" date="2020-11" db="EMBL/GenBank/DDBJ databases">
        <authorList>
            <person name="Wallbank WR R."/>
            <person name="Pardo Diaz C."/>
            <person name="Kozak K."/>
            <person name="Martin S."/>
            <person name="Jiggins C."/>
            <person name="Moest M."/>
            <person name="Warren A I."/>
            <person name="Generalovic N T."/>
            <person name="Byers J.R.P. K."/>
            <person name="Montejo-Kovacevich G."/>
            <person name="Yen C E."/>
        </authorList>
    </citation>
    <scope>NUCLEOTIDE SEQUENCE [LARGE SCALE GENOMIC DNA]</scope>
</reference>
<evidence type="ECO:0000313" key="3">
    <source>
        <dbReference type="Proteomes" id="UP000594454"/>
    </source>
</evidence>
<feature type="transmembrane region" description="Helical" evidence="1">
    <location>
        <begin position="96"/>
        <end position="117"/>
    </location>
</feature>
<dbReference type="EMBL" id="LR899012">
    <property type="protein sequence ID" value="CAD7087758.1"/>
    <property type="molecule type" value="Genomic_DNA"/>
</dbReference>
<dbReference type="AlphaFoldDB" id="A0A7R8YVW4"/>
<organism evidence="2 3">
    <name type="scientific">Hermetia illucens</name>
    <name type="common">Black soldier fly</name>
    <dbReference type="NCBI Taxonomy" id="343691"/>
    <lineage>
        <taxon>Eukaryota</taxon>
        <taxon>Metazoa</taxon>
        <taxon>Ecdysozoa</taxon>
        <taxon>Arthropoda</taxon>
        <taxon>Hexapoda</taxon>
        <taxon>Insecta</taxon>
        <taxon>Pterygota</taxon>
        <taxon>Neoptera</taxon>
        <taxon>Endopterygota</taxon>
        <taxon>Diptera</taxon>
        <taxon>Brachycera</taxon>
        <taxon>Stratiomyomorpha</taxon>
        <taxon>Stratiomyidae</taxon>
        <taxon>Hermetiinae</taxon>
        <taxon>Hermetia</taxon>
    </lineage>
</organism>
<accession>A0A7R8YVW4</accession>
<sequence>MILVNDFNGTINIEGAAQKLRGTFVIKFNNATIEVNSQTFISREVTNFEALPALLQPIPREKQYRELLSLEMMKELNINNTKQIELLRAEKENEKWISYGLITTLFVILVIIVLLQICFQPNIIYEINAPAKDKQTTTHRLVEINPPSSY</sequence>
<keyword evidence="1" id="KW-0812">Transmembrane</keyword>
<name>A0A7R8YVW4_HERIL</name>
<keyword evidence="1" id="KW-1133">Transmembrane helix</keyword>
<proteinExistence type="predicted"/>